<evidence type="ECO:0000313" key="3">
    <source>
        <dbReference type="Proteomes" id="UP001061862"/>
    </source>
</evidence>
<evidence type="ECO:0000259" key="1">
    <source>
        <dbReference type="SMART" id="SM00953"/>
    </source>
</evidence>
<feature type="domain" description="RES" evidence="1">
    <location>
        <begin position="75"/>
        <end position="202"/>
    </location>
</feature>
<sequence>MTEQRIAAPRPCYRLIPSQFPPIGLFDTVSTPADLEAVMDLAGWTNDRLVSERLRRLPESEWAFGRTNSSIIMAAFLHAPPGGTRFAGPDLGAWYAAAAINTAVAEVAHHLRRELVARDVPAMTRTYRTYHCRLQGDYLDLRGQQAERPALYDGTDYAVSQAFGEAERAGGGDGLVYDSLRHKDGANVVAYRPSKVLDVVQGEHLDVGVSAEVSTVQVRRLSE</sequence>
<dbReference type="RefSeq" id="WP_262171266.1">
    <property type="nucleotide sequence ID" value="NZ_CP104965.1"/>
</dbReference>
<evidence type="ECO:0000313" key="2">
    <source>
        <dbReference type="EMBL" id="UXN71626.1"/>
    </source>
</evidence>
<keyword evidence="3" id="KW-1185">Reference proteome</keyword>
<gene>
    <name evidence="2" type="ORF">N8A98_10765</name>
</gene>
<dbReference type="InterPro" id="IPR014914">
    <property type="entry name" value="RES_dom"/>
</dbReference>
<reference evidence="2 3" key="1">
    <citation type="submission" date="2022-09" db="EMBL/GenBank/DDBJ databases">
        <title>Interaction between co-microsymbionts with complementary sets of symbiotic genes in legume-rhizobium systems.</title>
        <authorList>
            <person name="Safronova V."/>
            <person name="Sazanova A."/>
            <person name="Afonin A."/>
            <person name="Chirak E."/>
        </authorList>
    </citation>
    <scope>NUCLEOTIDE SEQUENCE [LARGE SCALE GENOMIC DNA]</scope>
    <source>
        <strain evidence="2 3">A18/4-1</strain>
    </source>
</reference>
<proteinExistence type="predicted"/>
<organism evidence="2 3">
    <name type="scientific">Devosia neptuniae</name>
    <dbReference type="NCBI Taxonomy" id="191302"/>
    <lineage>
        <taxon>Bacteria</taxon>
        <taxon>Pseudomonadati</taxon>
        <taxon>Pseudomonadota</taxon>
        <taxon>Alphaproteobacteria</taxon>
        <taxon>Hyphomicrobiales</taxon>
        <taxon>Devosiaceae</taxon>
        <taxon>Devosia</taxon>
    </lineage>
</organism>
<protein>
    <submittedName>
        <fullName evidence="2">RES family NAD+ phosphorylase</fullName>
    </submittedName>
</protein>
<accession>A0ABY6CHB5</accession>
<dbReference type="Proteomes" id="UP001061862">
    <property type="component" value="Chromosome"/>
</dbReference>
<name>A0ABY6CHB5_9HYPH</name>
<dbReference type="SMART" id="SM00953">
    <property type="entry name" value="RES"/>
    <property type="match status" value="1"/>
</dbReference>
<dbReference type="EMBL" id="CP104965">
    <property type="protein sequence ID" value="UXN71626.1"/>
    <property type="molecule type" value="Genomic_DNA"/>
</dbReference>
<dbReference type="Pfam" id="PF08808">
    <property type="entry name" value="RES"/>
    <property type="match status" value="1"/>
</dbReference>